<evidence type="ECO:0000313" key="2">
    <source>
        <dbReference type="Proteomes" id="UP000054632"/>
    </source>
</evidence>
<accession>A0A0V1E0G0</accession>
<dbReference type="EMBL" id="JYDR01000143">
    <property type="protein sequence ID" value="KRY67210.1"/>
    <property type="molecule type" value="Genomic_DNA"/>
</dbReference>
<dbReference type="Proteomes" id="UP000054632">
    <property type="component" value="Unassembled WGS sequence"/>
</dbReference>
<sequence length="52" mass="5876">MQITIAIKVRYYQQECTCLFDLVASGCVARCSLNTLRGVLTELIFVMAFSVR</sequence>
<reference evidence="1 2" key="1">
    <citation type="submission" date="2015-01" db="EMBL/GenBank/DDBJ databases">
        <title>Evolution of Trichinella species and genotypes.</title>
        <authorList>
            <person name="Korhonen P.K."/>
            <person name="Edoardo P."/>
            <person name="Giuseppe L.R."/>
            <person name="Gasser R.B."/>
        </authorList>
    </citation>
    <scope>NUCLEOTIDE SEQUENCE [LARGE SCALE GENOMIC DNA]</scope>
    <source>
        <strain evidence="1">ISS13</strain>
    </source>
</reference>
<name>A0A0V1E0G0_TRIPS</name>
<protein>
    <submittedName>
        <fullName evidence="1">Uncharacterized protein</fullName>
    </submittedName>
</protein>
<dbReference type="AlphaFoldDB" id="A0A0V1E0G0"/>
<organism evidence="1 2">
    <name type="scientific">Trichinella pseudospiralis</name>
    <name type="common">Parasitic roundworm</name>
    <dbReference type="NCBI Taxonomy" id="6337"/>
    <lineage>
        <taxon>Eukaryota</taxon>
        <taxon>Metazoa</taxon>
        <taxon>Ecdysozoa</taxon>
        <taxon>Nematoda</taxon>
        <taxon>Enoplea</taxon>
        <taxon>Dorylaimia</taxon>
        <taxon>Trichinellida</taxon>
        <taxon>Trichinellidae</taxon>
        <taxon>Trichinella</taxon>
    </lineage>
</organism>
<evidence type="ECO:0000313" key="1">
    <source>
        <dbReference type="EMBL" id="KRY67210.1"/>
    </source>
</evidence>
<proteinExistence type="predicted"/>
<comment type="caution">
    <text evidence="1">The sequence shown here is derived from an EMBL/GenBank/DDBJ whole genome shotgun (WGS) entry which is preliminary data.</text>
</comment>
<gene>
    <name evidence="1" type="ORF">T4A_133</name>
</gene>